<sequence>MRLSSRFAVYFAGAFPALVLAAGLLMLTLVSADLRAERDDHLATRLRALAPTAAAYAWRSTRLPQVPPEYLQRWLAAAAAQAADAGGVYLDIPGAAPLVVGDVPPARPPARAAGPAGFTAGGREWRYAATGLGLHGDTATLWVFEPGEHLDARLRTLGRRVALATLVAVAVGAAAGAALGRFATRPLAALRRQARAIGTPPESGARLGTASGVTELDELALLLNHLLDRRDAAVARTGEALETARAFAATAAHELRTPLTSMRTNITLLEHPGLPPGERAEVMRDLVAEQARVERLVTMLRRLAAGELLDPAGFAATDVAEIAASAAADARRRHPGARIAVTGASTAVVRGWAEGLRLIVDNLLDNAAVHGAGPAGHAEITVTVTVTGTAAGTATGGTGGTVMLEVADRGRGILPADREAVFARFHRHAGSPGSGLGLTLVRQQARLHGGDAAVAGGPAGAGTRVQVRIPLTGPSAPPAAPGGWLG</sequence>
<dbReference type="Proteomes" id="UP000655287">
    <property type="component" value="Unassembled WGS sequence"/>
</dbReference>
<dbReference type="SMART" id="SM00387">
    <property type="entry name" value="HATPase_c"/>
    <property type="match status" value="1"/>
</dbReference>
<dbReference type="SUPFAM" id="SSF55874">
    <property type="entry name" value="ATPase domain of HSP90 chaperone/DNA topoisomerase II/histidine kinase"/>
    <property type="match status" value="1"/>
</dbReference>
<dbReference type="Pfam" id="PF02518">
    <property type="entry name" value="HATPase_c"/>
    <property type="match status" value="1"/>
</dbReference>
<dbReference type="EC" id="2.7.13.3" evidence="3"/>
<keyword evidence="10 11" id="KW-0472">Membrane</keyword>
<dbReference type="Pfam" id="PF00512">
    <property type="entry name" value="HisKA"/>
    <property type="match status" value="1"/>
</dbReference>
<keyword evidence="6 11" id="KW-0812">Transmembrane</keyword>
<dbReference type="EMBL" id="BOOU01000048">
    <property type="protein sequence ID" value="GII78397.1"/>
    <property type="molecule type" value="Genomic_DNA"/>
</dbReference>
<organism evidence="13 14">
    <name type="scientific">Sphaerisporangium rufum</name>
    <dbReference type="NCBI Taxonomy" id="1381558"/>
    <lineage>
        <taxon>Bacteria</taxon>
        <taxon>Bacillati</taxon>
        <taxon>Actinomycetota</taxon>
        <taxon>Actinomycetes</taxon>
        <taxon>Streptosporangiales</taxon>
        <taxon>Streptosporangiaceae</taxon>
        <taxon>Sphaerisporangium</taxon>
    </lineage>
</organism>
<dbReference type="InterPro" id="IPR005467">
    <property type="entry name" value="His_kinase_dom"/>
</dbReference>
<feature type="domain" description="Histidine kinase" evidence="12">
    <location>
        <begin position="250"/>
        <end position="473"/>
    </location>
</feature>
<proteinExistence type="predicted"/>
<evidence type="ECO:0000256" key="5">
    <source>
        <dbReference type="ARBA" id="ARBA00022679"/>
    </source>
</evidence>
<dbReference type="SMART" id="SM00388">
    <property type="entry name" value="HisKA"/>
    <property type="match status" value="1"/>
</dbReference>
<comment type="caution">
    <text evidence="13">The sequence shown here is derived from an EMBL/GenBank/DDBJ whole genome shotgun (WGS) entry which is preliminary data.</text>
</comment>
<dbReference type="PROSITE" id="PS50109">
    <property type="entry name" value="HIS_KIN"/>
    <property type="match status" value="1"/>
</dbReference>
<keyword evidence="9" id="KW-0902">Two-component regulatory system</keyword>
<dbReference type="RefSeq" id="WP_203985878.1">
    <property type="nucleotide sequence ID" value="NZ_BOOU01000048.1"/>
</dbReference>
<dbReference type="PANTHER" id="PTHR45436:SF5">
    <property type="entry name" value="SENSOR HISTIDINE KINASE TRCS"/>
    <property type="match status" value="1"/>
</dbReference>
<evidence type="ECO:0000256" key="4">
    <source>
        <dbReference type="ARBA" id="ARBA00022553"/>
    </source>
</evidence>
<accession>A0A919R753</accession>
<dbReference type="SUPFAM" id="SSF47384">
    <property type="entry name" value="Homodimeric domain of signal transducing histidine kinase"/>
    <property type="match status" value="1"/>
</dbReference>
<keyword evidence="5" id="KW-0808">Transferase</keyword>
<evidence type="ECO:0000313" key="13">
    <source>
        <dbReference type="EMBL" id="GII78397.1"/>
    </source>
</evidence>
<dbReference type="Gene3D" id="1.10.287.130">
    <property type="match status" value="1"/>
</dbReference>
<dbReference type="InterPro" id="IPR004358">
    <property type="entry name" value="Sig_transdc_His_kin-like_C"/>
</dbReference>
<comment type="subcellular location">
    <subcellularLocation>
        <location evidence="2">Cell membrane</location>
    </subcellularLocation>
</comment>
<gene>
    <name evidence="13" type="ORF">Sru01_33790</name>
</gene>
<evidence type="ECO:0000313" key="14">
    <source>
        <dbReference type="Proteomes" id="UP000655287"/>
    </source>
</evidence>
<keyword evidence="14" id="KW-1185">Reference proteome</keyword>
<evidence type="ECO:0000256" key="9">
    <source>
        <dbReference type="ARBA" id="ARBA00023012"/>
    </source>
</evidence>
<dbReference type="AlphaFoldDB" id="A0A919R753"/>
<evidence type="ECO:0000256" key="10">
    <source>
        <dbReference type="ARBA" id="ARBA00023136"/>
    </source>
</evidence>
<dbReference type="GO" id="GO:0000155">
    <property type="term" value="F:phosphorelay sensor kinase activity"/>
    <property type="evidence" value="ECO:0007669"/>
    <property type="project" value="InterPro"/>
</dbReference>
<evidence type="ECO:0000256" key="7">
    <source>
        <dbReference type="ARBA" id="ARBA00022777"/>
    </source>
</evidence>
<comment type="catalytic activity">
    <reaction evidence="1">
        <text>ATP + protein L-histidine = ADP + protein N-phospho-L-histidine.</text>
        <dbReference type="EC" id="2.7.13.3"/>
    </reaction>
</comment>
<feature type="transmembrane region" description="Helical" evidence="11">
    <location>
        <begin position="161"/>
        <end position="183"/>
    </location>
</feature>
<evidence type="ECO:0000256" key="6">
    <source>
        <dbReference type="ARBA" id="ARBA00022692"/>
    </source>
</evidence>
<dbReference type="GO" id="GO:0005886">
    <property type="term" value="C:plasma membrane"/>
    <property type="evidence" value="ECO:0007669"/>
    <property type="project" value="UniProtKB-SubCell"/>
</dbReference>
<dbReference type="PANTHER" id="PTHR45436">
    <property type="entry name" value="SENSOR HISTIDINE KINASE YKOH"/>
    <property type="match status" value="1"/>
</dbReference>
<dbReference type="CDD" id="cd00075">
    <property type="entry name" value="HATPase"/>
    <property type="match status" value="1"/>
</dbReference>
<evidence type="ECO:0000256" key="11">
    <source>
        <dbReference type="SAM" id="Phobius"/>
    </source>
</evidence>
<dbReference type="InterPro" id="IPR036097">
    <property type="entry name" value="HisK_dim/P_sf"/>
</dbReference>
<keyword evidence="7" id="KW-0418">Kinase</keyword>
<protein>
    <recommendedName>
        <fullName evidence="3">histidine kinase</fullName>
        <ecNumber evidence="3">2.7.13.3</ecNumber>
    </recommendedName>
</protein>
<evidence type="ECO:0000256" key="1">
    <source>
        <dbReference type="ARBA" id="ARBA00000085"/>
    </source>
</evidence>
<dbReference type="InterPro" id="IPR036890">
    <property type="entry name" value="HATPase_C_sf"/>
</dbReference>
<name>A0A919R753_9ACTN</name>
<dbReference type="InterPro" id="IPR050428">
    <property type="entry name" value="TCS_sensor_his_kinase"/>
</dbReference>
<evidence type="ECO:0000256" key="2">
    <source>
        <dbReference type="ARBA" id="ARBA00004236"/>
    </source>
</evidence>
<dbReference type="Gene3D" id="3.30.565.10">
    <property type="entry name" value="Histidine kinase-like ATPase, C-terminal domain"/>
    <property type="match status" value="1"/>
</dbReference>
<dbReference type="InterPro" id="IPR003594">
    <property type="entry name" value="HATPase_dom"/>
</dbReference>
<dbReference type="CDD" id="cd00082">
    <property type="entry name" value="HisKA"/>
    <property type="match status" value="1"/>
</dbReference>
<reference evidence="13" key="1">
    <citation type="submission" date="2021-01" db="EMBL/GenBank/DDBJ databases">
        <title>Whole genome shotgun sequence of Sphaerisporangium rufum NBRC 109079.</title>
        <authorList>
            <person name="Komaki H."/>
            <person name="Tamura T."/>
        </authorList>
    </citation>
    <scope>NUCLEOTIDE SEQUENCE</scope>
    <source>
        <strain evidence="13">NBRC 109079</strain>
    </source>
</reference>
<evidence type="ECO:0000256" key="3">
    <source>
        <dbReference type="ARBA" id="ARBA00012438"/>
    </source>
</evidence>
<keyword evidence="8 11" id="KW-1133">Transmembrane helix</keyword>
<evidence type="ECO:0000256" key="8">
    <source>
        <dbReference type="ARBA" id="ARBA00022989"/>
    </source>
</evidence>
<evidence type="ECO:0000259" key="12">
    <source>
        <dbReference type="PROSITE" id="PS50109"/>
    </source>
</evidence>
<dbReference type="PRINTS" id="PR00344">
    <property type="entry name" value="BCTRLSENSOR"/>
</dbReference>
<dbReference type="InterPro" id="IPR003661">
    <property type="entry name" value="HisK_dim/P_dom"/>
</dbReference>
<keyword evidence="4" id="KW-0597">Phosphoprotein</keyword>
<feature type="transmembrane region" description="Helical" evidence="11">
    <location>
        <begin position="7"/>
        <end position="30"/>
    </location>
</feature>